<organism evidence="2 3">
    <name type="scientific">Demequina activiva</name>
    <dbReference type="NCBI Taxonomy" id="1582364"/>
    <lineage>
        <taxon>Bacteria</taxon>
        <taxon>Bacillati</taxon>
        <taxon>Actinomycetota</taxon>
        <taxon>Actinomycetes</taxon>
        <taxon>Micrococcales</taxon>
        <taxon>Demequinaceae</taxon>
        <taxon>Demequina</taxon>
    </lineage>
</organism>
<gene>
    <name evidence="2" type="ORF">Dac01nite_07130</name>
</gene>
<reference evidence="2" key="1">
    <citation type="submission" date="2021-01" db="EMBL/GenBank/DDBJ databases">
        <title>Whole genome shotgun sequence of Demequina activiva NBRC 110675.</title>
        <authorList>
            <person name="Komaki H."/>
            <person name="Tamura T."/>
        </authorList>
    </citation>
    <scope>NUCLEOTIDE SEQUENCE</scope>
    <source>
        <strain evidence="2">NBRC 110675</strain>
    </source>
</reference>
<evidence type="ECO:0000313" key="2">
    <source>
        <dbReference type="EMBL" id="GIG53961.1"/>
    </source>
</evidence>
<protein>
    <submittedName>
        <fullName evidence="2">Uncharacterized protein</fullName>
    </submittedName>
</protein>
<dbReference type="RefSeq" id="WP_203653407.1">
    <property type="nucleotide sequence ID" value="NZ_BONR01000001.1"/>
</dbReference>
<keyword evidence="1" id="KW-1133">Transmembrane helix</keyword>
<proteinExistence type="predicted"/>
<feature type="transmembrane region" description="Helical" evidence="1">
    <location>
        <begin position="40"/>
        <end position="61"/>
    </location>
</feature>
<sequence>MSAGEPPERDSSAPTTQQLAVASRLPLSLRLIGRNSAPGALIVAAIALFFVVAVPALAGVLRDPEPAADDAVAAGGTLELSLAEGWSVESQSSGVTTVVSGSATLTVRASISGPASLEPLVDEAVAALAEDPTANWVITDPVPYTTESGYPGFTVSATSETLSTQTWVIDNGTLDTVSTLAAPLESWAGALPGAQEIVESMAVAPSPQSSTTSEPGLP</sequence>
<dbReference type="AlphaFoldDB" id="A0A919Q314"/>
<evidence type="ECO:0000256" key="1">
    <source>
        <dbReference type="SAM" id="Phobius"/>
    </source>
</evidence>
<comment type="caution">
    <text evidence="2">The sequence shown here is derived from an EMBL/GenBank/DDBJ whole genome shotgun (WGS) entry which is preliminary data.</text>
</comment>
<keyword evidence="1" id="KW-0472">Membrane</keyword>
<dbReference type="Proteomes" id="UP000652354">
    <property type="component" value="Unassembled WGS sequence"/>
</dbReference>
<name>A0A919Q314_9MICO</name>
<evidence type="ECO:0000313" key="3">
    <source>
        <dbReference type="Proteomes" id="UP000652354"/>
    </source>
</evidence>
<dbReference type="EMBL" id="BONR01000001">
    <property type="protein sequence ID" value="GIG53961.1"/>
    <property type="molecule type" value="Genomic_DNA"/>
</dbReference>
<keyword evidence="1" id="KW-0812">Transmembrane</keyword>
<keyword evidence="3" id="KW-1185">Reference proteome</keyword>
<accession>A0A919Q314</accession>